<feature type="compositionally biased region" description="Basic and acidic residues" evidence="1">
    <location>
        <begin position="264"/>
        <end position="285"/>
    </location>
</feature>
<accession>A0A3Q2PP26</accession>
<proteinExistence type="predicted"/>
<dbReference type="Ensembl" id="ENSFHET00000023121.1">
    <property type="protein sequence ID" value="ENSFHEP00000015101.1"/>
    <property type="gene ID" value="ENSFHEG00000016712.1"/>
</dbReference>
<dbReference type="GeneTree" id="ENSGT00940000163969"/>
<reference evidence="2" key="2">
    <citation type="submission" date="2025-09" db="UniProtKB">
        <authorList>
            <consortium name="Ensembl"/>
        </authorList>
    </citation>
    <scope>IDENTIFICATION</scope>
</reference>
<dbReference type="PANTHER" id="PTHR31751:SF42">
    <property type="entry name" value="PROTEIN CBG10204"/>
    <property type="match status" value="1"/>
</dbReference>
<protein>
    <submittedName>
        <fullName evidence="2">Uncharacterized LOC105937759</fullName>
    </submittedName>
</protein>
<name>A0A3Q2PP26_FUNHE</name>
<evidence type="ECO:0000313" key="3">
    <source>
        <dbReference type="Proteomes" id="UP000265000"/>
    </source>
</evidence>
<reference evidence="2" key="1">
    <citation type="submission" date="2025-08" db="UniProtKB">
        <authorList>
            <consortium name="Ensembl"/>
        </authorList>
    </citation>
    <scope>IDENTIFICATION</scope>
</reference>
<feature type="compositionally biased region" description="Basic and acidic residues" evidence="1">
    <location>
        <begin position="333"/>
        <end position="352"/>
    </location>
</feature>
<organism evidence="2 3">
    <name type="scientific">Fundulus heteroclitus</name>
    <name type="common">Killifish</name>
    <name type="synonym">Mummichog</name>
    <dbReference type="NCBI Taxonomy" id="8078"/>
    <lineage>
        <taxon>Eukaryota</taxon>
        <taxon>Metazoa</taxon>
        <taxon>Chordata</taxon>
        <taxon>Craniata</taxon>
        <taxon>Vertebrata</taxon>
        <taxon>Euteleostomi</taxon>
        <taxon>Actinopterygii</taxon>
        <taxon>Neopterygii</taxon>
        <taxon>Teleostei</taxon>
        <taxon>Neoteleostei</taxon>
        <taxon>Acanthomorphata</taxon>
        <taxon>Ovalentaria</taxon>
        <taxon>Atherinomorphae</taxon>
        <taxon>Cyprinodontiformes</taxon>
        <taxon>Fundulidae</taxon>
        <taxon>Fundulus</taxon>
    </lineage>
</organism>
<evidence type="ECO:0000256" key="1">
    <source>
        <dbReference type="SAM" id="MobiDB-lite"/>
    </source>
</evidence>
<keyword evidence="3" id="KW-1185">Reference proteome</keyword>
<feature type="region of interest" description="Disordered" evidence="1">
    <location>
        <begin position="223"/>
        <end position="307"/>
    </location>
</feature>
<feature type="region of interest" description="Disordered" evidence="1">
    <location>
        <begin position="320"/>
        <end position="352"/>
    </location>
</feature>
<evidence type="ECO:0000313" key="2">
    <source>
        <dbReference type="Ensembl" id="ENSFHEP00000015101.1"/>
    </source>
</evidence>
<dbReference type="PANTHER" id="PTHR31751">
    <property type="entry name" value="SI:CH211-108C17.2-RELATED-RELATED"/>
    <property type="match status" value="1"/>
</dbReference>
<dbReference type="AlphaFoldDB" id="A0A3Q2PP26"/>
<dbReference type="Proteomes" id="UP000265000">
    <property type="component" value="Unplaced"/>
</dbReference>
<sequence length="389" mass="43718">MRTHLVACKLQPCAGMLGLVYVHKSKPKVTKEIGCQTDPVISRHACIQANLKPSEGTEEISPQKRKEGEASASELCLDVNDSASAVSCSSALSDVPPYKQKKYIVYEDQLLKIFQSCPVCTNRCTVDTITTGTLLRVSLLCPRCEYCSQWSSQPTENGIPLGNLQLCAAVLFTGSSFHQISKFLGAFNIQGLSKQGFYRYQAKLLRNPTVSWQRGLEQDELFQETNDGRSVTPDGNMYADSPGEASLERQNPDFVPSVVVHTENSQRFEAKAERYNRKRKRDDGLNKPPDQPNSCDTPELQEESSMEQCPDVLQLLVIKEDPPAEEQNQSPRPDQEDQKPPQIKKEQEDTEIKQWIFNPVSVKSENDEEKPRLPELLHSIKIQRNGDSF</sequence>